<organism evidence="1 2">
    <name type="scientific">Racocetra persica</name>
    <dbReference type="NCBI Taxonomy" id="160502"/>
    <lineage>
        <taxon>Eukaryota</taxon>
        <taxon>Fungi</taxon>
        <taxon>Fungi incertae sedis</taxon>
        <taxon>Mucoromycota</taxon>
        <taxon>Glomeromycotina</taxon>
        <taxon>Glomeromycetes</taxon>
        <taxon>Diversisporales</taxon>
        <taxon>Gigasporaceae</taxon>
        <taxon>Racocetra</taxon>
    </lineage>
</organism>
<evidence type="ECO:0000313" key="1">
    <source>
        <dbReference type="EMBL" id="CAG8597563.1"/>
    </source>
</evidence>
<sequence>RISDYETEKVDNPIGVNGSNVLFPTAVAKLEVAKLPPHVFRRFILVKVEDVTRYDAEIPVKKFTFQIIHPFDKLPKILPGDYIEVMSYTNKSTIVRQYTALKGPSENTFSIIVKIYKDGVMSQHLHKQLINFEVAVRGPFDVSDRIIPTSSIIPNFEPSGLRYRPSTRHGTLSVVSSKFKPPITDDSSEDESPASSRILMNHKRDDKCWDRLFLICGGSGITPGLQLVENSDNKFTVDFILSKAPPAWNGYVGHLDDRLIYYWMRQRYKIDLPPKIPERPNITQSRTSNRNNETDEIYFEDTSAIHSDEDNDTSSTARGHSIISNRTLTSRPPTSVLLMMNEIQEYMDLLLKDDSQEIRVMVCGPPAMMDSIRINLGKLGFPDEKA</sequence>
<reference evidence="1" key="1">
    <citation type="submission" date="2021-06" db="EMBL/GenBank/DDBJ databases">
        <authorList>
            <person name="Kallberg Y."/>
            <person name="Tangrot J."/>
            <person name="Rosling A."/>
        </authorList>
    </citation>
    <scope>NUCLEOTIDE SEQUENCE</scope>
    <source>
        <strain evidence="1">MA461A</strain>
    </source>
</reference>
<evidence type="ECO:0000313" key="2">
    <source>
        <dbReference type="Proteomes" id="UP000789920"/>
    </source>
</evidence>
<protein>
    <submittedName>
        <fullName evidence="1">19889_t:CDS:1</fullName>
    </submittedName>
</protein>
<comment type="caution">
    <text evidence="1">The sequence shown here is derived from an EMBL/GenBank/DDBJ whole genome shotgun (WGS) entry which is preliminary data.</text>
</comment>
<feature type="non-terminal residue" evidence="1">
    <location>
        <position position="1"/>
    </location>
</feature>
<keyword evidence="2" id="KW-1185">Reference proteome</keyword>
<dbReference type="EMBL" id="CAJVQC010008850">
    <property type="protein sequence ID" value="CAG8597563.1"/>
    <property type="molecule type" value="Genomic_DNA"/>
</dbReference>
<dbReference type="Proteomes" id="UP000789920">
    <property type="component" value="Unassembled WGS sequence"/>
</dbReference>
<proteinExistence type="predicted"/>
<accession>A0ACA9MN18</accession>
<gene>
    <name evidence="1" type="ORF">RPERSI_LOCUS5790</name>
</gene>
<name>A0ACA9MN18_9GLOM</name>